<evidence type="ECO:0000313" key="2">
    <source>
        <dbReference type="Proteomes" id="UP000005824"/>
    </source>
</evidence>
<reference evidence="1 2" key="1">
    <citation type="journal article" date="2011" name="J. Bacteriol.">
        <title>Genome sequence of Chthoniobacter flavus Ellin428, an aerobic heterotrophic soil bacterium.</title>
        <authorList>
            <person name="Kant R."/>
            <person name="van Passel M.W."/>
            <person name="Palva A."/>
            <person name="Lucas S."/>
            <person name="Lapidus A."/>
            <person name="Glavina Del Rio T."/>
            <person name="Dalin E."/>
            <person name="Tice H."/>
            <person name="Bruce D."/>
            <person name="Goodwin L."/>
            <person name="Pitluck S."/>
            <person name="Larimer F.W."/>
            <person name="Land M.L."/>
            <person name="Hauser L."/>
            <person name="Sangwan P."/>
            <person name="de Vos W.M."/>
            <person name="Janssen P.H."/>
            <person name="Smidt H."/>
        </authorList>
    </citation>
    <scope>NUCLEOTIDE SEQUENCE [LARGE SCALE GENOMIC DNA]</scope>
    <source>
        <strain evidence="1 2">Ellin428</strain>
    </source>
</reference>
<dbReference type="AlphaFoldDB" id="B4DBX6"/>
<evidence type="ECO:0000313" key="1">
    <source>
        <dbReference type="EMBL" id="EDY16023.1"/>
    </source>
</evidence>
<gene>
    <name evidence="1" type="ORF">CfE428DRAFT_6417</name>
</gene>
<dbReference type="EMBL" id="ABVL01000042">
    <property type="protein sequence ID" value="EDY16023.1"/>
    <property type="molecule type" value="Genomic_DNA"/>
</dbReference>
<comment type="caution">
    <text evidence="1">The sequence shown here is derived from an EMBL/GenBank/DDBJ whole genome shotgun (WGS) entry which is preliminary data.</text>
</comment>
<protein>
    <submittedName>
        <fullName evidence="1">Uncharacterized protein</fullName>
    </submittedName>
</protein>
<dbReference type="Proteomes" id="UP000005824">
    <property type="component" value="Unassembled WGS sequence"/>
</dbReference>
<keyword evidence="2" id="KW-1185">Reference proteome</keyword>
<name>B4DBX6_9BACT</name>
<sequence>MRKMSMFLGPACATLISNSKMNSENITAALLAEQQSLAQHSDG</sequence>
<dbReference type="STRING" id="497964.CfE428DRAFT_6417"/>
<dbReference type="InParanoid" id="B4DBX6"/>
<accession>B4DBX6</accession>
<proteinExistence type="predicted"/>
<organism evidence="1 2">
    <name type="scientific">Chthoniobacter flavus Ellin428</name>
    <dbReference type="NCBI Taxonomy" id="497964"/>
    <lineage>
        <taxon>Bacteria</taxon>
        <taxon>Pseudomonadati</taxon>
        <taxon>Verrucomicrobiota</taxon>
        <taxon>Spartobacteria</taxon>
        <taxon>Chthoniobacterales</taxon>
        <taxon>Chthoniobacteraceae</taxon>
        <taxon>Chthoniobacter</taxon>
    </lineage>
</organism>